<dbReference type="EMBL" id="AP028679">
    <property type="protein sequence ID" value="BEQ13069.1"/>
    <property type="molecule type" value="Genomic_DNA"/>
</dbReference>
<reference evidence="3" key="1">
    <citation type="journal article" date="2023" name="Arch. Microbiol.">
        <title>Desulfoferula mesophilus gen. nov. sp. nov., a mesophilic sulfate-reducing bacterium isolated from a brackish lake sediment.</title>
        <authorList>
            <person name="Watanabe T."/>
            <person name="Yabe T."/>
            <person name="Tsuji J.M."/>
            <person name="Fukui M."/>
        </authorList>
    </citation>
    <scope>NUCLEOTIDE SEQUENCE [LARGE SCALE GENOMIC DNA]</scope>
    <source>
        <strain evidence="3">12FAK</strain>
    </source>
</reference>
<keyword evidence="1" id="KW-0812">Transmembrane</keyword>
<sequence length="92" mass="10482">MNQATPPPPQGPEPEPEWIDPELEEKKANEAWLQKHWKIVTPLLIALLLAVFILPLVFLSFLEALVIQIAGAGVLYMLGRKYTTAFDKRRIF</sequence>
<feature type="transmembrane region" description="Helical" evidence="1">
    <location>
        <begin position="39"/>
        <end position="59"/>
    </location>
</feature>
<dbReference type="Proteomes" id="UP001366166">
    <property type="component" value="Chromosome"/>
</dbReference>
<evidence type="ECO:0000256" key="1">
    <source>
        <dbReference type="SAM" id="Phobius"/>
    </source>
</evidence>
<keyword evidence="1" id="KW-1133">Transmembrane helix</keyword>
<evidence type="ECO:0000313" key="3">
    <source>
        <dbReference type="Proteomes" id="UP001366166"/>
    </source>
</evidence>
<accession>A0AAU9EEU1</accession>
<dbReference type="KEGG" id="dmp:FAK_01350"/>
<name>A0AAU9EEU1_9BACT</name>
<organism evidence="2 3">
    <name type="scientific">Desulfoferula mesophila</name>
    <dbReference type="NCBI Taxonomy" id="3058419"/>
    <lineage>
        <taxon>Bacteria</taxon>
        <taxon>Pseudomonadati</taxon>
        <taxon>Thermodesulfobacteriota</taxon>
        <taxon>Desulfarculia</taxon>
        <taxon>Desulfarculales</taxon>
        <taxon>Desulfarculaceae</taxon>
        <taxon>Desulfoferula</taxon>
    </lineage>
</organism>
<evidence type="ECO:0000313" key="2">
    <source>
        <dbReference type="EMBL" id="BEQ13069.1"/>
    </source>
</evidence>
<keyword evidence="3" id="KW-1185">Reference proteome</keyword>
<protein>
    <submittedName>
        <fullName evidence="2">Uncharacterized protein</fullName>
    </submittedName>
</protein>
<dbReference type="AlphaFoldDB" id="A0AAU9EEU1"/>
<dbReference type="RefSeq" id="WP_338604330.1">
    <property type="nucleotide sequence ID" value="NZ_AP028679.1"/>
</dbReference>
<keyword evidence="1" id="KW-0472">Membrane</keyword>
<gene>
    <name evidence="2" type="ORF">FAK_01350</name>
</gene>
<proteinExistence type="predicted"/>